<dbReference type="InterPro" id="IPR026960">
    <property type="entry name" value="RVT-Znf"/>
</dbReference>
<dbReference type="AlphaFoldDB" id="A0A151U144"/>
<keyword evidence="3" id="KW-1185">Reference proteome</keyword>
<sequence length="99" mass="11474">MLDGTGVFTVRSAYNALLTQALGTQQIRFTCVVWKIKIPPKVKIFIWRLFVNALPTKEQLLNKNVALQAYQQRCPFCNDALETIHHVIFSCCYVDRVWK</sequence>
<gene>
    <name evidence="2" type="ORF">KK1_005580</name>
</gene>
<evidence type="ECO:0000259" key="1">
    <source>
        <dbReference type="Pfam" id="PF13966"/>
    </source>
</evidence>
<evidence type="ECO:0000313" key="2">
    <source>
        <dbReference type="EMBL" id="KYP72974.1"/>
    </source>
</evidence>
<dbReference type="EMBL" id="CM003604">
    <property type="protein sequence ID" value="KYP72974.1"/>
    <property type="molecule type" value="Genomic_DNA"/>
</dbReference>
<reference evidence="2 3" key="1">
    <citation type="journal article" date="2012" name="Nat. Biotechnol.">
        <title>Draft genome sequence of pigeonpea (Cajanus cajan), an orphan legume crop of resource-poor farmers.</title>
        <authorList>
            <person name="Varshney R.K."/>
            <person name="Chen W."/>
            <person name="Li Y."/>
            <person name="Bharti A.K."/>
            <person name="Saxena R.K."/>
            <person name="Schlueter J.A."/>
            <person name="Donoghue M.T."/>
            <person name="Azam S."/>
            <person name="Fan G."/>
            <person name="Whaley A.M."/>
            <person name="Farmer A.D."/>
            <person name="Sheridan J."/>
            <person name="Iwata A."/>
            <person name="Tuteja R."/>
            <person name="Penmetsa R.V."/>
            <person name="Wu W."/>
            <person name="Upadhyaya H.D."/>
            <person name="Yang S.P."/>
            <person name="Shah T."/>
            <person name="Saxena K.B."/>
            <person name="Michael T."/>
            <person name="McCombie W.R."/>
            <person name="Yang B."/>
            <person name="Zhang G."/>
            <person name="Yang H."/>
            <person name="Wang J."/>
            <person name="Spillane C."/>
            <person name="Cook D.R."/>
            <person name="May G.D."/>
            <person name="Xu X."/>
            <person name="Jackson S.A."/>
        </authorList>
    </citation>
    <scope>NUCLEOTIDE SEQUENCE [LARGE SCALE GENOMIC DNA]</scope>
    <source>
        <strain evidence="3">cv. Asha</strain>
    </source>
</reference>
<name>A0A151U144_CAJCA</name>
<dbReference type="Gramene" id="C.cajan_05446.t">
    <property type="protein sequence ID" value="C.cajan_05446.t.cds1"/>
    <property type="gene ID" value="C.cajan_05446"/>
</dbReference>
<evidence type="ECO:0000313" key="3">
    <source>
        <dbReference type="Proteomes" id="UP000075243"/>
    </source>
</evidence>
<organism evidence="2 3">
    <name type="scientific">Cajanus cajan</name>
    <name type="common">Pigeon pea</name>
    <name type="synonym">Cajanus indicus</name>
    <dbReference type="NCBI Taxonomy" id="3821"/>
    <lineage>
        <taxon>Eukaryota</taxon>
        <taxon>Viridiplantae</taxon>
        <taxon>Streptophyta</taxon>
        <taxon>Embryophyta</taxon>
        <taxon>Tracheophyta</taxon>
        <taxon>Spermatophyta</taxon>
        <taxon>Magnoliopsida</taxon>
        <taxon>eudicotyledons</taxon>
        <taxon>Gunneridae</taxon>
        <taxon>Pentapetalae</taxon>
        <taxon>rosids</taxon>
        <taxon>fabids</taxon>
        <taxon>Fabales</taxon>
        <taxon>Fabaceae</taxon>
        <taxon>Papilionoideae</taxon>
        <taxon>50 kb inversion clade</taxon>
        <taxon>NPAAA clade</taxon>
        <taxon>indigoferoid/millettioid clade</taxon>
        <taxon>Phaseoleae</taxon>
        <taxon>Cajanus</taxon>
    </lineage>
</organism>
<feature type="domain" description="Reverse transcriptase zinc-binding" evidence="1">
    <location>
        <begin position="8"/>
        <end position="98"/>
    </location>
</feature>
<dbReference type="Proteomes" id="UP000075243">
    <property type="component" value="Chromosome 2"/>
</dbReference>
<dbReference type="Pfam" id="PF13966">
    <property type="entry name" value="zf-RVT"/>
    <property type="match status" value="1"/>
</dbReference>
<dbReference type="OMA" id="DRCWTAN"/>
<protein>
    <recommendedName>
        <fullName evidence="1">Reverse transcriptase zinc-binding domain-containing protein</fullName>
    </recommendedName>
</protein>
<accession>A0A151U144</accession>
<proteinExistence type="predicted"/>